<evidence type="ECO:0000256" key="4">
    <source>
        <dbReference type="ARBA" id="ARBA00025742"/>
    </source>
</evidence>
<dbReference type="PANTHER" id="PTHR42988">
    <property type="entry name" value="PHOSPHOHYDROLASE"/>
    <property type="match status" value="1"/>
</dbReference>
<evidence type="ECO:0000259" key="5">
    <source>
        <dbReference type="Pfam" id="PF00149"/>
    </source>
</evidence>
<reference evidence="6 7" key="1">
    <citation type="submission" date="2023-01" db="EMBL/GenBank/DDBJ databases">
        <title>Thalassococcus onchidii sp. nov., isolated from a marine invertebrate from the South China Sea.</title>
        <authorList>
            <person name="Xu S."/>
            <person name="Liu Z."/>
            <person name="Xu Y."/>
        </authorList>
    </citation>
    <scope>NUCLEOTIDE SEQUENCE [LARGE SCALE GENOMIC DNA]</scope>
    <source>
        <strain evidence="6 7">KCTC 32084</strain>
    </source>
</reference>
<dbReference type="InterPro" id="IPR029052">
    <property type="entry name" value="Metallo-depent_PP-like"/>
</dbReference>
<sequence length="269" mass="29153">MPDKLLIFTDLHIESDGRSIIGLDPLARFEEGLTHALAHHEDAQALVLLGDLTHHGKRDQYARLQKALSSNRLPLYATLGNHDSAKNFVQTFPDQVDTDGFAQHAFDLGPLRVLILDTHDHQGAVQQHAGWLCERRLRWLDIQLALAGQRPLLVACHHPPFATGFDGMDAINLINGDALLMRLRDYPGPLHLLCGHIHRTISGHAGGVAFTTLKSPCHQMPMILGPGSSALSVDEPGAYGIALATNAGLVIHTEDFAIAGATQEDPLSG</sequence>
<dbReference type="RefSeq" id="WP_271432575.1">
    <property type="nucleotide sequence ID" value="NZ_JAQIOY010000003.1"/>
</dbReference>
<evidence type="ECO:0000313" key="6">
    <source>
        <dbReference type="EMBL" id="MDA7425227.1"/>
    </source>
</evidence>
<feature type="domain" description="Calcineurin-like phosphoesterase" evidence="5">
    <location>
        <begin position="4"/>
        <end position="199"/>
    </location>
</feature>
<evidence type="ECO:0000313" key="7">
    <source>
        <dbReference type="Proteomes" id="UP001210720"/>
    </source>
</evidence>
<dbReference type="Gene3D" id="3.60.21.10">
    <property type="match status" value="1"/>
</dbReference>
<gene>
    <name evidence="6" type="ORF">PFY00_10840</name>
</gene>
<dbReference type="Proteomes" id="UP001210720">
    <property type="component" value="Unassembled WGS sequence"/>
</dbReference>
<dbReference type="InterPro" id="IPR004843">
    <property type="entry name" value="Calcineurin-like_PHP"/>
</dbReference>
<evidence type="ECO:0000256" key="1">
    <source>
        <dbReference type="ARBA" id="ARBA00022723"/>
    </source>
</evidence>
<evidence type="ECO:0000256" key="3">
    <source>
        <dbReference type="ARBA" id="ARBA00023004"/>
    </source>
</evidence>
<proteinExistence type="inferred from homology"/>
<protein>
    <submittedName>
        <fullName evidence="6">Metallophosphoesterase</fullName>
    </submittedName>
</protein>
<organism evidence="6 7">
    <name type="scientific">Thalassococcus lentus</name>
    <dbReference type="NCBI Taxonomy" id="1210524"/>
    <lineage>
        <taxon>Bacteria</taxon>
        <taxon>Pseudomonadati</taxon>
        <taxon>Pseudomonadota</taxon>
        <taxon>Alphaproteobacteria</taxon>
        <taxon>Rhodobacterales</taxon>
        <taxon>Roseobacteraceae</taxon>
        <taxon>Thalassococcus</taxon>
    </lineage>
</organism>
<keyword evidence="1" id="KW-0479">Metal-binding</keyword>
<keyword evidence="3" id="KW-0408">Iron</keyword>
<evidence type="ECO:0000256" key="2">
    <source>
        <dbReference type="ARBA" id="ARBA00022801"/>
    </source>
</evidence>
<accession>A0ABT4XTE4</accession>
<name>A0ABT4XTE4_9RHOB</name>
<dbReference type="Pfam" id="PF00149">
    <property type="entry name" value="Metallophos"/>
    <property type="match status" value="1"/>
</dbReference>
<dbReference type="InterPro" id="IPR050884">
    <property type="entry name" value="CNP_phosphodiesterase-III"/>
</dbReference>
<dbReference type="EMBL" id="JAQIOY010000003">
    <property type="protein sequence ID" value="MDA7425227.1"/>
    <property type="molecule type" value="Genomic_DNA"/>
</dbReference>
<keyword evidence="7" id="KW-1185">Reference proteome</keyword>
<keyword evidence="2" id="KW-0378">Hydrolase</keyword>
<comment type="caution">
    <text evidence="6">The sequence shown here is derived from an EMBL/GenBank/DDBJ whole genome shotgun (WGS) entry which is preliminary data.</text>
</comment>
<dbReference type="PANTHER" id="PTHR42988:SF2">
    <property type="entry name" value="CYCLIC NUCLEOTIDE PHOSPHODIESTERASE CBUA0032-RELATED"/>
    <property type="match status" value="1"/>
</dbReference>
<dbReference type="SUPFAM" id="SSF56300">
    <property type="entry name" value="Metallo-dependent phosphatases"/>
    <property type="match status" value="1"/>
</dbReference>
<comment type="similarity">
    <text evidence="4">Belongs to the cyclic nucleotide phosphodiesterase class-III family.</text>
</comment>